<dbReference type="Pfam" id="PF00702">
    <property type="entry name" value="Hydrolase"/>
    <property type="match status" value="1"/>
</dbReference>
<dbReference type="SFLD" id="SFLDS00003">
    <property type="entry name" value="Haloacid_Dehalogenase"/>
    <property type="match status" value="1"/>
</dbReference>
<accession>A0ABP0J5H2</accession>
<dbReference type="EMBL" id="CAXAMM010006018">
    <property type="protein sequence ID" value="CAK9009561.1"/>
    <property type="molecule type" value="Genomic_DNA"/>
</dbReference>
<gene>
    <name evidence="2" type="ORF">SCF082_LOCUS10330</name>
</gene>
<dbReference type="InterPro" id="IPR036412">
    <property type="entry name" value="HAD-like_sf"/>
</dbReference>
<protein>
    <submittedName>
        <fullName evidence="2">Phosphoglycolate phosphatase (PGP) (PGPase)</fullName>
    </submittedName>
</protein>
<name>A0ABP0J5H2_9DINO</name>
<proteinExistence type="predicted"/>
<dbReference type="Gene3D" id="3.40.50.1000">
    <property type="entry name" value="HAD superfamily/HAD-like"/>
    <property type="match status" value="1"/>
</dbReference>
<feature type="region of interest" description="Disordered" evidence="1">
    <location>
        <begin position="442"/>
        <end position="470"/>
    </location>
</feature>
<dbReference type="PANTHER" id="PTHR43434">
    <property type="entry name" value="PHOSPHOGLYCOLATE PHOSPHATASE"/>
    <property type="match status" value="1"/>
</dbReference>
<feature type="compositionally biased region" description="Basic residues" evidence="1">
    <location>
        <begin position="456"/>
        <end position="470"/>
    </location>
</feature>
<dbReference type="Proteomes" id="UP001642464">
    <property type="component" value="Unassembled WGS sequence"/>
</dbReference>
<dbReference type="InterPro" id="IPR023198">
    <property type="entry name" value="PGP-like_dom2"/>
</dbReference>
<comment type="caution">
    <text evidence="2">The sequence shown here is derived from an EMBL/GenBank/DDBJ whole genome shotgun (WGS) entry which is preliminary data.</text>
</comment>
<dbReference type="InterPro" id="IPR050155">
    <property type="entry name" value="HAD-like_hydrolase_sf"/>
</dbReference>
<reference evidence="2 3" key="1">
    <citation type="submission" date="2024-02" db="EMBL/GenBank/DDBJ databases">
        <authorList>
            <person name="Chen Y."/>
            <person name="Shah S."/>
            <person name="Dougan E. K."/>
            <person name="Thang M."/>
            <person name="Chan C."/>
        </authorList>
    </citation>
    <scope>NUCLEOTIDE SEQUENCE [LARGE SCALE GENOMIC DNA]</scope>
</reference>
<evidence type="ECO:0000313" key="2">
    <source>
        <dbReference type="EMBL" id="CAK9009561.1"/>
    </source>
</evidence>
<dbReference type="SUPFAM" id="SSF56784">
    <property type="entry name" value="HAD-like"/>
    <property type="match status" value="1"/>
</dbReference>
<dbReference type="CDD" id="cd01427">
    <property type="entry name" value="HAD_like"/>
    <property type="match status" value="1"/>
</dbReference>
<organism evidence="2 3">
    <name type="scientific">Durusdinium trenchii</name>
    <dbReference type="NCBI Taxonomy" id="1381693"/>
    <lineage>
        <taxon>Eukaryota</taxon>
        <taxon>Sar</taxon>
        <taxon>Alveolata</taxon>
        <taxon>Dinophyceae</taxon>
        <taxon>Suessiales</taxon>
        <taxon>Symbiodiniaceae</taxon>
        <taxon>Durusdinium</taxon>
    </lineage>
</organism>
<evidence type="ECO:0000256" key="1">
    <source>
        <dbReference type="SAM" id="MobiDB-lite"/>
    </source>
</evidence>
<dbReference type="PANTHER" id="PTHR43434:SF22">
    <property type="entry name" value="PHOSPHOGLYCOLATE PHOSPHATASE"/>
    <property type="match status" value="1"/>
</dbReference>
<keyword evidence="3" id="KW-1185">Reference proteome</keyword>
<evidence type="ECO:0000313" key="3">
    <source>
        <dbReference type="Proteomes" id="UP001642464"/>
    </source>
</evidence>
<dbReference type="InterPro" id="IPR023214">
    <property type="entry name" value="HAD_sf"/>
</dbReference>
<dbReference type="Gene3D" id="1.10.150.240">
    <property type="entry name" value="Putative phosphatase, domain 2"/>
    <property type="match status" value="1"/>
</dbReference>
<dbReference type="SFLD" id="SFLDG01129">
    <property type="entry name" value="C1.5:_HAD__Beta-PGM__Phosphata"/>
    <property type="match status" value="1"/>
</dbReference>
<sequence length="633" mass="69993">MMRAEMRGVAVWNAARRSVGSGSSKELMTMTRGRWTGQGRVDSKVALRRIALSERSSVVGGRAVGRRTAVTTTKEATTTTTARAWTMTSMSAGQSVGTRGLAAAANSGAVLAEEQEDEAFEPELVIFDKDGTLIDFHSMWGEWAAQIVAKLHGDDAVGAEALASAMGFDLATGVVDRNSPLCCTPMHLIRDKIVASLAEHRGVSLDEAGRQVDSIWHMPKPESAKPLTDLPKLFALLRERYGVKLAVCTTDDRDVTIDTLRHLGVLHMVDLVLGGDERHVNPKPHKDQILHISESLDCRPSNTIMVGDTITDMVMGRRARVGLRIGIPNGAGSIEEISEHADFILPSMDNFHRVFRQIAQDLRQIFGVHSTFERHAVGPTAQVLLCQAEPQRRRNLDALTREGQSFLQALCVIHNFLNQTHFVSALCRDGFTRCKETKGVSKPDQFRQKVRSAQLRSRKPDRKKRGAHLHRRPCDAHVGCESEAHASARYRAVDGCDHQLRQVGQLDDHLRERLLVGHFERAPLSPSLPCGVGQQVCAGAKRPALSVQHEHPGLPTLVPSQPIAQLMNLIHHLHRHRIQLFRSVERRNHQRPGILDLHLDRVVFELVHAEGLLVARDLDSSVPGFFEFPGGLP</sequence>